<proteinExistence type="predicted"/>
<gene>
    <name evidence="1" type="ORF">LCGC14_1584930</name>
</gene>
<feature type="non-terminal residue" evidence="1">
    <location>
        <position position="1"/>
    </location>
</feature>
<dbReference type="EMBL" id="LAZR01012513">
    <property type="protein sequence ID" value="KKM26420.1"/>
    <property type="molecule type" value="Genomic_DNA"/>
</dbReference>
<comment type="caution">
    <text evidence="1">The sequence shown here is derived from an EMBL/GenBank/DDBJ whole genome shotgun (WGS) entry which is preliminary data.</text>
</comment>
<organism evidence="1">
    <name type="scientific">marine sediment metagenome</name>
    <dbReference type="NCBI Taxonomy" id="412755"/>
    <lineage>
        <taxon>unclassified sequences</taxon>
        <taxon>metagenomes</taxon>
        <taxon>ecological metagenomes</taxon>
    </lineage>
</organism>
<name>A0A0F9LG07_9ZZZZ</name>
<accession>A0A0F9LG07</accession>
<protein>
    <submittedName>
        <fullName evidence="1">Uncharacterized protein</fullName>
    </submittedName>
</protein>
<dbReference type="AlphaFoldDB" id="A0A0F9LG07"/>
<evidence type="ECO:0000313" key="1">
    <source>
        <dbReference type="EMBL" id="KKM26420.1"/>
    </source>
</evidence>
<sequence length="242" mass="28192">SFGNGDTISISYANAIQQYTTLGGNENHYILENKHDITITNLVDTNETKLVVEKEKKLKIVEYNIVEFIRNLFEFDIEITILNSNFSLLKEYNILTYRFSDPNMRVNRPEILNLKITFPKGYKFHLYFCGSNMLDYSKIPIGEYNQSIQFIQDINHFFLDSYGLNLNLEKQIPILPLTPSIEEGTNTNIIICLKIINNFSNVINIKELVLFKYRGLQIYFHSNQLRLLLSIQSLCLFPALQK</sequence>
<reference evidence="1" key="1">
    <citation type="journal article" date="2015" name="Nature">
        <title>Complex archaea that bridge the gap between prokaryotes and eukaryotes.</title>
        <authorList>
            <person name="Spang A."/>
            <person name="Saw J.H."/>
            <person name="Jorgensen S.L."/>
            <person name="Zaremba-Niedzwiedzka K."/>
            <person name="Martijn J."/>
            <person name="Lind A.E."/>
            <person name="van Eijk R."/>
            <person name="Schleper C."/>
            <person name="Guy L."/>
            <person name="Ettema T.J."/>
        </authorList>
    </citation>
    <scope>NUCLEOTIDE SEQUENCE</scope>
</reference>